<keyword evidence="1" id="KW-0540">Nuclease</keyword>
<dbReference type="RefSeq" id="WP_141518692.1">
    <property type="nucleotide sequence ID" value="NZ_VICE01000095.1"/>
</dbReference>
<proteinExistence type="predicted"/>
<dbReference type="SUPFAM" id="SSF53098">
    <property type="entry name" value="Ribonuclease H-like"/>
    <property type="match status" value="1"/>
</dbReference>
<name>A0A508A6T6_9GAMM</name>
<reference evidence="4 5" key="1">
    <citation type="submission" date="2019-06" db="EMBL/GenBank/DDBJ databases">
        <title>Lysobacter alkalisoli sp. nov. isolated from saline soil.</title>
        <authorList>
            <person name="Sun J.-Q."/>
            <person name="Xu L."/>
        </authorList>
    </citation>
    <scope>NUCLEOTIDE SEQUENCE [LARGE SCALE GENOMIC DNA]</scope>
    <source>
        <strain evidence="4 5">JCM 31130</strain>
    </source>
</reference>
<sequence length="206" mass="22243">MMWPAWRRWRDRRLHGTGPWGALLAAPPGGQWVSLDLETSGLDPGRDRILSIAAVPIVGDRVCLSQRFEAIVRPAAGASPPDLDALRHHRLRPQDLAGGLALQDAVASLLDWLGPRPLVGYRIGFDVAMLDGVVPGITGFALPNRRIDIAARYRARHRHRAPEAAVDETGFEALATALGIPQLGRHTALGDATTAALCWLALEAGR</sequence>
<keyword evidence="2 4" id="KW-0269">Exonuclease</keyword>
<comment type="caution">
    <text evidence="4">The sequence shown here is derived from an EMBL/GenBank/DDBJ whole genome shotgun (WGS) entry which is preliminary data.</text>
</comment>
<dbReference type="GO" id="GO:0003676">
    <property type="term" value="F:nucleic acid binding"/>
    <property type="evidence" value="ECO:0007669"/>
    <property type="project" value="InterPro"/>
</dbReference>
<dbReference type="PANTHER" id="PTHR30231">
    <property type="entry name" value="DNA POLYMERASE III SUBUNIT EPSILON"/>
    <property type="match status" value="1"/>
</dbReference>
<dbReference type="Proteomes" id="UP000318212">
    <property type="component" value="Unassembled WGS sequence"/>
</dbReference>
<dbReference type="GO" id="GO:0008408">
    <property type="term" value="F:3'-5' exonuclease activity"/>
    <property type="evidence" value="ECO:0007669"/>
    <property type="project" value="TreeGrafter"/>
</dbReference>
<dbReference type="CDD" id="cd06127">
    <property type="entry name" value="DEDDh"/>
    <property type="match status" value="1"/>
</dbReference>
<evidence type="ECO:0000256" key="2">
    <source>
        <dbReference type="ARBA" id="ARBA00022839"/>
    </source>
</evidence>
<dbReference type="SMART" id="SM00479">
    <property type="entry name" value="EXOIII"/>
    <property type="match status" value="1"/>
</dbReference>
<gene>
    <name evidence="4" type="ORF">FKV25_10170</name>
</gene>
<organism evidence="4 5">
    <name type="scientific">Marilutibacter aestuarii</name>
    <dbReference type="NCBI Taxonomy" id="1706195"/>
    <lineage>
        <taxon>Bacteria</taxon>
        <taxon>Pseudomonadati</taxon>
        <taxon>Pseudomonadota</taxon>
        <taxon>Gammaproteobacteria</taxon>
        <taxon>Lysobacterales</taxon>
        <taxon>Lysobacteraceae</taxon>
        <taxon>Marilutibacter</taxon>
    </lineage>
</organism>
<keyword evidence="2 4" id="KW-0378">Hydrolase</keyword>
<dbReference type="GO" id="GO:0006259">
    <property type="term" value="P:DNA metabolic process"/>
    <property type="evidence" value="ECO:0007669"/>
    <property type="project" value="UniProtKB-ARBA"/>
</dbReference>
<dbReference type="InterPro" id="IPR036397">
    <property type="entry name" value="RNaseH_sf"/>
</dbReference>
<dbReference type="PANTHER" id="PTHR30231:SF7">
    <property type="entry name" value="BLR4117 PROTEIN"/>
    <property type="match status" value="1"/>
</dbReference>
<accession>A0A508A6T6</accession>
<dbReference type="Gene3D" id="3.30.420.10">
    <property type="entry name" value="Ribonuclease H-like superfamily/Ribonuclease H"/>
    <property type="match status" value="1"/>
</dbReference>
<dbReference type="OrthoDB" id="5497329at2"/>
<keyword evidence="5" id="KW-1185">Reference proteome</keyword>
<evidence type="ECO:0000313" key="4">
    <source>
        <dbReference type="EMBL" id="TQD43588.1"/>
    </source>
</evidence>
<evidence type="ECO:0000256" key="1">
    <source>
        <dbReference type="ARBA" id="ARBA00022722"/>
    </source>
</evidence>
<dbReference type="EMBL" id="VICE01000095">
    <property type="protein sequence ID" value="TQD43588.1"/>
    <property type="molecule type" value="Genomic_DNA"/>
</dbReference>
<dbReference type="AlphaFoldDB" id="A0A508A6T6"/>
<dbReference type="Pfam" id="PF00929">
    <property type="entry name" value="RNase_T"/>
    <property type="match status" value="1"/>
</dbReference>
<protein>
    <submittedName>
        <fullName evidence="4">3'-5' exonuclease</fullName>
    </submittedName>
</protein>
<dbReference type="GO" id="GO:0005829">
    <property type="term" value="C:cytosol"/>
    <property type="evidence" value="ECO:0007669"/>
    <property type="project" value="TreeGrafter"/>
</dbReference>
<evidence type="ECO:0000313" key="5">
    <source>
        <dbReference type="Proteomes" id="UP000318212"/>
    </source>
</evidence>
<evidence type="ECO:0000259" key="3">
    <source>
        <dbReference type="SMART" id="SM00479"/>
    </source>
</evidence>
<dbReference type="InterPro" id="IPR012337">
    <property type="entry name" value="RNaseH-like_sf"/>
</dbReference>
<feature type="domain" description="Exonuclease" evidence="3">
    <location>
        <begin position="31"/>
        <end position="206"/>
    </location>
</feature>
<dbReference type="InterPro" id="IPR013520">
    <property type="entry name" value="Ribonucl_H"/>
</dbReference>